<evidence type="ECO:0000256" key="1">
    <source>
        <dbReference type="ARBA" id="ARBA00022553"/>
    </source>
</evidence>
<dbReference type="SUPFAM" id="SSF49879">
    <property type="entry name" value="SMAD/FHA domain"/>
    <property type="match status" value="1"/>
</dbReference>
<gene>
    <name evidence="3" type="ORF">ACFPFM_32420</name>
</gene>
<accession>A0ABV9Y784</accession>
<name>A0ABV9Y784_9PSEU</name>
<proteinExistence type="predicted"/>
<sequence>MAPQERTAVMALQRRYHLDAATPSLLRRQPLLGGAPAPSGTLFALGEDGGYAAAPHADNHLLLGRNSPDVHVTVGSGDAHVSREHAAVRFLPGNRWLLRNDGRLPIRASGGPPLLSGHETVLAPGYTPLYIRGSRLHVVELLVAGGAGARDQVRPDTGTRDMGWPLSDRERLVLVALFQQALLRGADPHPLSWRETGAVLNDVPGERRWTERKAEHVVDVVRRRLAAAGVPGITADSAPPEAIKRNLAAVLVETATLTPPDLRLLDTGLRGGRS</sequence>
<dbReference type="InterPro" id="IPR008984">
    <property type="entry name" value="SMAD_FHA_dom_sf"/>
</dbReference>
<keyword evidence="4" id="KW-1185">Reference proteome</keyword>
<reference evidence="4" key="1">
    <citation type="journal article" date="2019" name="Int. J. Syst. Evol. Microbiol.">
        <title>The Global Catalogue of Microorganisms (GCM) 10K type strain sequencing project: providing services to taxonomists for standard genome sequencing and annotation.</title>
        <authorList>
            <consortium name="The Broad Institute Genomics Platform"/>
            <consortium name="The Broad Institute Genome Sequencing Center for Infectious Disease"/>
            <person name="Wu L."/>
            <person name="Ma J."/>
        </authorList>
    </citation>
    <scope>NUCLEOTIDE SEQUENCE [LARGE SCALE GENOMIC DNA]</scope>
    <source>
        <strain evidence="4">KCTC 12848</strain>
    </source>
</reference>
<evidence type="ECO:0000259" key="2">
    <source>
        <dbReference type="PROSITE" id="PS50006"/>
    </source>
</evidence>
<dbReference type="PROSITE" id="PS50006">
    <property type="entry name" value="FHA_DOMAIN"/>
    <property type="match status" value="1"/>
</dbReference>
<feature type="domain" description="FHA" evidence="2">
    <location>
        <begin position="61"/>
        <end position="111"/>
    </location>
</feature>
<dbReference type="EMBL" id="JBHSJB010000032">
    <property type="protein sequence ID" value="MFC5058441.1"/>
    <property type="molecule type" value="Genomic_DNA"/>
</dbReference>
<dbReference type="Proteomes" id="UP001595833">
    <property type="component" value="Unassembled WGS sequence"/>
</dbReference>
<organism evidence="3 4">
    <name type="scientific">Saccharothrix xinjiangensis</name>
    <dbReference type="NCBI Taxonomy" id="204798"/>
    <lineage>
        <taxon>Bacteria</taxon>
        <taxon>Bacillati</taxon>
        <taxon>Actinomycetota</taxon>
        <taxon>Actinomycetes</taxon>
        <taxon>Pseudonocardiales</taxon>
        <taxon>Pseudonocardiaceae</taxon>
        <taxon>Saccharothrix</taxon>
    </lineage>
</organism>
<protein>
    <submittedName>
        <fullName evidence="3">FHA domain-containing protein</fullName>
    </submittedName>
</protein>
<comment type="caution">
    <text evidence="3">The sequence shown here is derived from an EMBL/GenBank/DDBJ whole genome shotgun (WGS) entry which is preliminary data.</text>
</comment>
<evidence type="ECO:0000313" key="3">
    <source>
        <dbReference type="EMBL" id="MFC5058441.1"/>
    </source>
</evidence>
<evidence type="ECO:0000313" key="4">
    <source>
        <dbReference type="Proteomes" id="UP001595833"/>
    </source>
</evidence>
<dbReference type="InterPro" id="IPR000253">
    <property type="entry name" value="FHA_dom"/>
</dbReference>
<dbReference type="RefSeq" id="WP_344041079.1">
    <property type="nucleotide sequence ID" value="NZ_BAAAKE010000027.1"/>
</dbReference>
<keyword evidence="1" id="KW-0597">Phosphoprotein</keyword>